<evidence type="ECO:0000259" key="4">
    <source>
        <dbReference type="PROSITE" id="PS51746"/>
    </source>
</evidence>
<keyword evidence="2" id="KW-0677">Repeat</keyword>
<gene>
    <name evidence="5" type="ORF">AAG570_001342</name>
</gene>
<dbReference type="SMART" id="SM00332">
    <property type="entry name" value="PP2Cc"/>
    <property type="match status" value="1"/>
</dbReference>
<dbReference type="Gene3D" id="3.60.40.10">
    <property type="entry name" value="PPM-type phosphatase domain"/>
    <property type="match status" value="1"/>
</dbReference>
<dbReference type="AlphaFoldDB" id="A0ABD0YCB0"/>
<dbReference type="InterPro" id="IPR003591">
    <property type="entry name" value="Leu-rich_rpt_typical-subtyp"/>
</dbReference>
<dbReference type="SMART" id="SM00364">
    <property type="entry name" value="LRR_BAC"/>
    <property type="match status" value="9"/>
</dbReference>
<dbReference type="InterPro" id="IPR001611">
    <property type="entry name" value="Leu-rich_rpt"/>
</dbReference>
<dbReference type="Proteomes" id="UP001558652">
    <property type="component" value="Unassembled WGS sequence"/>
</dbReference>
<dbReference type="PROSITE" id="PS51746">
    <property type="entry name" value="PPM_2"/>
    <property type="match status" value="1"/>
</dbReference>
<dbReference type="EMBL" id="JBFDAA010000010">
    <property type="protein sequence ID" value="KAL1124719.1"/>
    <property type="molecule type" value="Genomic_DNA"/>
</dbReference>
<evidence type="ECO:0000256" key="1">
    <source>
        <dbReference type="ARBA" id="ARBA00022614"/>
    </source>
</evidence>
<evidence type="ECO:0000313" key="6">
    <source>
        <dbReference type="Proteomes" id="UP001558652"/>
    </source>
</evidence>
<dbReference type="Pfam" id="PF00560">
    <property type="entry name" value="LRR_1"/>
    <property type="match status" value="1"/>
</dbReference>
<protein>
    <recommendedName>
        <fullName evidence="4">PPM-type phosphatase domain-containing protein</fullName>
    </recommendedName>
</protein>
<dbReference type="PANTHER" id="PTHR48051">
    <property type="match status" value="1"/>
</dbReference>
<dbReference type="PANTHER" id="PTHR48051:SF36">
    <property type="entry name" value="CASPASE FAMILY P20 DOMAIN-CONTAINING PROTEIN"/>
    <property type="match status" value="1"/>
</dbReference>
<keyword evidence="1" id="KW-0433">Leucine-rich repeat</keyword>
<accession>A0ABD0YCB0</accession>
<dbReference type="InterPro" id="IPR036457">
    <property type="entry name" value="PPM-type-like_dom_sf"/>
</dbReference>
<dbReference type="SUPFAM" id="SSF81606">
    <property type="entry name" value="PP2C-like"/>
    <property type="match status" value="1"/>
</dbReference>
<comment type="caution">
    <text evidence="5">The sequence shown here is derived from an EMBL/GenBank/DDBJ whole genome shotgun (WGS) entry which is preliminary data.</text>
</comment>
<sequence>MRTCKKYQFTNCSCSQDAVDSEKENENKNGIGVVRPEDLKTVNLRANLLKGNIILGNYGNLTQLDVSENSIESLDLTALDKLQNVQCSRNKLQDLSLNGSSLTSLIAGNNNLKNLTISPKPSKLKHLDISYNSLEKLPEWLGACHHLRTLFASHNNLASLPDHLFCSELSCLQTLQLSFNKLATLPQVIRHIPLQQLFLQSNQISSLPQHFFLASSRMKILNLTKNCLEELPSAIGDGHQLERLYLTANKITTISALTRFTNLRVLHVAYNNVTHLPDVCVGSWPDMEELVLSGNRIDRLPGSIGQWQHLRVLRLHSNQIIACPSLSLSTSLRVLDLANNQLDRVSLTTLVPKQLQFLDISGNSRLHVDPKQFQAYRTQRKVSLVDVSGQNRDSLPSIPHHQEINPNELNIPWTLGFSETAGQRDRLCISQLRLTAFCNTEALLGLFDAGNNTELPQLLSEAIPRILLEERTVKETACDYMKYTLLSAHRELKEKGQRCGVCAMVCHICRERGPGARKCTLRIASVGEAKAVLSRKEGTLTLAHVPTQLTRSQIGSSAMFPLVVPDPHVTELTLRDNDEFIIIANKRLWEVLNPDDAVSEVKNIQEPVLAAKRLQDLAQSYGVEDNLSIIVLRFHQSHQAQLIRELKTNDSCWCDGEGDRSSPSGQSEQASCNKPCIRESVRQYVADKTEFLDCHNYQSVLMRENGTRKMSAKLLNPDGHLADCEESSSERSGHLSEEQFRCWEYMLEQNTQMLFDKELDTLSRGLMRRSVPVRQGLWARTRSNPHLDNDPQQPFLSRYQ</sequence>
<dbReference type="InterPro" id="IPR050216">
    <property type="entry name" value="LRR_domain-containing"/>
</dbReference>
<organism evidence="5 6">
    <name type="scientific">Ranatra chinensis</name>
    <dbReference type="NCBI Taxonomy" id="642074"/>
    <lineage>
        <taxon>Eukaryota</taxon>
        <taxon>Metazoa</taxon>
        <taxon>Ecdysozoa</taxon>
        <taxon>Arthropoda</taxon>
        <taxon>Hexapoda</taxon>
        <taxon>Insecta</taxon>
        <taxon>Pterygota</taxon>
        <taxon>Neoptera</taxon>
        <taxon>Paraneoptera</taxon>
        <taxon>Hemiptera</taxon>
        <taxon>Heteroptera</taxon>
        <taxon>Panheteroptera</taxon>
        <taxon>Nepomorpha</taxon>
        <taxon>Nepidae</taxon>
        <taxon>Ranatrinae</taxon>
        <taxon>Ranatra</taxon>
    </lineage>
</organism>
<reference evidence="5 6" key="1">
    <citation type="submission" date="2024-07" db="EMBL/GenBank/DDBJ databases">
        <title>Chromosome-level genome assembly of the water stick insect Ranatra chinensis (Heteroptera: Nepidae).</title>
        <authorList>
            <person name="Liu X."/>
        </authorList>
    </citation>
    <scope>NUCLEOTIDE SEQUENCE [LARGE SCALE GENOMIC DNA]</scope>
    <source>
        <strain evidence="5">Cailab_2021Rc</strain>
        <tissue evidence="5">Muscle</tissue>
    </source>
</reference>
<name>A0ABD0YCB0_9HEMI</name>
<dbReference type="SMART" id="SM00369">
    <property type="entry name" value="LRR_TYP"/>
    <property type="match status" value="9"/>
</dbReference>
<dbReference type="Pfam" id="PF13855">
    <property type="entry name" value="LRR_8"/>
    <property type="match status" value="2"/>
</dbReference>
<feature type="domain" description="PPM-type phosphatase" evidence="4">
    <location>
        <begin position="414"/>
        <end position="634"/>
    </location>
</feature>
<proteinExistence type="predicted"/>
<dbReference type="Pfam" id="PF00481">
    <property type="entry name" value="PP2C"/>
    <property type="match status" value="1"/>
</dbReference>
<dbReference type="CDD" id="cd00143">
    <property type="entry name" value="PP2Cc"/>
    <property type="match status" value="1"/>
</dbReference>
<dbReference type="InterPro" id="IPR032675">
    <property type="entry name" value="LRR_dom_sf"/>
</dbReference>
<evidence type="ECO:0000313" key="5">
    <source>
        <dbReference type="EMBL" id="KAL1124719.1"/>
    </source>
</evidence>
<dbReference type="InterPro" id="IPR001932">
    <property type="entry name" value="PPM-type_phosphatase-like_dom"/>
</dbReference>
<feature type="region of interest" description="Disordered" evidence="3">
    <location>
        <begin position="781"/>
        <end position="800"/>
    </location>
</feature>
<keyword evidence="6" id="KW-1185">Reference proteome</keyword>
<evidence type="ECO:0000256" key="3">
    <source>
        <dbReference type="SAM" id="MobiDB-lite"/>
    </source>
</evidence>
<dbReference type="Gene3D" id="3.80.10.10">
    <property type="entry name" value="Ribonuclease Inhibitor"/>
    <property type="match status" value="2"/>
</dbReference>
<dbReference type="SUPFAM" id="SSF52058">
    <property type="entry name" value="L domain-like"/>
    <property type="match status" value="2"/>
</dbReference>
<dbReference type="PROSITE" id="PS51450">
    <property type="entry name" value="LRR"/>
    <property type="match status" value="6"/>
</dbReference>
<evidence type="ECO:0000256" key="2">
    <source>
        <dbReference type="ARBA" id="ARBA00022737"/>
    </source>
</evidence>